<evidence type="ECO:0000256" key="1">
    <source>
        <dbReference type="SAM" id="MobiDB-lite"/>
    </source>
</evidence>
<sequence length="203" mass="21839">MPYSFIDIVPSNLIPVELKNHQKRVTLLFPKRFFPLDRPASVTGVKAYREAPHPSGKNRAGSTASSGSSGSGSQTRNRSQGAGSDASLSPSPRGGGGQGKTLVRESSTSSSRVQRQRSLKNTNDEALKRSRPHQAGYQLSQDLHDKQATSSWGPRPWGDWSDHNAPGKDCVRSRHALPGLLKLSMINLASPALLGAAYVTVKD</sequence>
<organism evidence="2 3">
    <name type="scientific">Elysia marginata</name>
    <dbReference type="NCBI Taxonomy" id="1093978"/>
    <lineage>
        <taxon>Eukaryota</taxon>
        <taxon>Metazoa</taxon>
        <taxon>Spiralia</taxon>
        <taxon>Lophotrochozoa</taxon>
        <taxon>Mollusca</taxon>
        <taxon>Gastropoda</taxon>
        <taxon>Heterobranchia</taxon>
        <taxon>Euthyneura</taxon>
        <taxon>Panpulmonata</taxon>
        <taxon>Sacoglossa</taxon>
        <taxon>Placobranchoidea</taxon>
        <taxon>Plakobranchidae</taxon>
        <taxon>Elysia</taxon>
    </lineage>
</organism>
<dbReference type="Proteomes" id="UP000762676">
    <property type="component" value="Unassembled WGS sequence"/>
</dbReference>
<protein>
    <submittedName>
        <fullName evidence="2">Uncharacterized protein</fullName>
    </submittedName>
</protein>
<evidence type="ECO:0000313" key="3">
    <source>
        <dbReference type="Proteomes" id="UP000762676"/>
    </source>
</evidence>
<comment type="caution">
    <text evidence="2">The sequence shown here is derived from an EMBL/GenBank/DDBJ whole genome shotgun (WGS) entry which is preliminary data.</text>
</comment>
<feature type="region of interest" description="Disordered" evidence="1">
    <location>
        <begin position="48"/>
        <end position="160"/>
    </location>
</feature>
<dbReference type="AlphaFoldDB" id="A0AAV4H774"/>
<accession>A0AAV4H774</accession>
<evidence type="ECO:0000313" key="2">
    <source>
        <dbReference type="EMBL" id="GFR92911.1"/>
    </source>
</evidence>
<feature type="compositionally biased region" description="Low complexity" evidence="1">
    <location>
        <begin position="104"/>
        <end position="113"/>
    </location>
</feature>
<gene>
    <name evidence="2" type="ORF">ElyMa_000879200</name>
</gene>
<feature type="compositionally biased region" description="Low complexity" evidence="1">
    <location>
        <begin position="58"/>
        <end position="81"/>
    </location>
</feature>
<name>A0AAV4H774_9GAST</name>
<reference evidence="2 3" key="1">
    <citation type="journal article" date="2021" name="Elife">
        <title>Chloroplast acquisition without the gene transfer in kleptoplastic sea slugs, Plakobranchus ocellatus.</title>
        <authorList>
            <person name="Maeda T."/>
            <person name="Takahashi S."/>
            <person name="Yoshida T."/>
            <person name="Shimamura S."/>
            <person name="Takaki Y."/>
            <person name="Nagai Y."/>
            <person name="Toyoda A."/>
            <person name="Suzuki Y."/>
            <person name="Arimoto A."/>
            <person name="Ishii H."/>
            <person name="Satoh N."/>
            <person name="Nishiyama T."/>
            <person name="Hasebe M."/>
            <person name="Maruyama T."/>
            <person name="Minagawa J."/>
            <person name="Obokata J."/>
            <person name="Shigenobu S."/>
        </authorList>
    </citation>
    <scope>NUCLEOTIDE SEQUENCE [LARGE SCALE GENOMIC DNA]</scope>
</reference>
<keyword evidence="3" id="KW-1185">Reference proteome</keyword>
<proteinExistence type="predicted"/>
<dbReference type="EMBL" id="BMAT01001811">
    <property type="protein sequence ID" value="GFR92911.1"/>
    <property type="molecule type" value="Genomic_DNA"/>
</dbReference>